<evidence type="ECO:0000313" key="1">
    <source>
        <dbReference type="EMBL" id="MBX57395.1"/>
    </source>
</evidence>
<dbReference type="AlphaFoldDB" id="A0A2P2PRS1"/>
<sequence>MLFCGRRLSLKSLIRWKRQLDHRI</sequence>
<name>A0A2P2PRS1_RHIMU</name>
<organism evidence="1">
    <name type="scientific">Rhizophora mucronata</name>
    <name type="common">Asiatic mangrove</name>
    <dbReference type="NCBI Taxonomy" id="61149"/>
    <lineage>
        <taxon>Eukaryota</taxon>
        <taxon>Viridiplantae</taxon>
        <taxon>Streptophyta</taxon>
        <taxon>Embryophyta</taxon>
        <taxon>Tracheophyta</taxon>
        <taxon>Spermatophyta</taxon>
        <taxon>Magnoliopsida</taxon>
        <taxon>eudicotyledons</taxon>
        <taxon>Gunneridae</taxon>
        <taxon>Pentapetalae</taxon>
        <taxon>rosids</taxon>
        <taxon>fabids</taxon>
        <taxon>Malpighiales</taxon>
        <taxon>Rhizophoraceae</taxon>
        <taxon>Rhizophora</taxon>
    </lineage>
</organism>
<accession>A0A2P2PRS1</accession>
<reference evidence="1" key="1">
    <citation type="submission" date="2018-02" db="EMBL/GenBank/DDBJ databases">
        <title>Rhizophora mucronata_Transcriptome.</title>
        <authorList>
            <person name="Meera S.P."/>
            <person name="Sreeshan A."/>
            <person name="Augustine A."/>
        </authorList>
    </citation>
    <scope>NUCLEOTIDE SEQUENCE</scope>
    <source>
        <tissue evidence="1">Leaf</tissue>
    </source>
</reference>
<dbReference type="EMBL" id="GGEC01076911">
    <property type="protein sequence ID" value="MBX57395.1"/>
    <property type="molecule type" value="Transcribed_RNA"/>
</dbReference>
<protein>
    <submittedName>
        <fullName evidence="1">Uncharacterized protein</fullName>
    </submittedName>
</protein>
<proteinExistence type="predicted"/>